<dbReference type="Pfam" id="PF03721">
    <property type="entry name" value="UDPG_MGDP_dh_N"/>
    <property type="match status" value="1"/>
</dbReference>
<evidence type="ECO:0000256" key="4">
    <source>
        <dbReference type="ARBA" id="ARBA00012954"/>
    </source>
</evidence>
<feature type="binding site" evidence="14">
    <location>
        <begin position="130"/>
        <end position="131"/>
    </location>
    <ligand>
        <name>NAD(+)</name>
        <dbReference type="ChEBI" id="CHEBI:57540"/>
    </ligand>
</feature>
<feature type="binding site" evidence="14">
    <location>
        <position position="143"/>
    </location>
    <ligand>
        <name>NAD(+)</name>
        <dbReference type="ChEBI" id="CHEBI:57540"/>
    </ligand>
</feature>
<proteinExistence type="inferred from homology"/>
<feature type="binding site" evidence="13">
    <location>
        <position position="474"/>
    </location>
    <ligand>
        <name>substrate</name>
    </ligand>
</feature>
<dbReference type="AlphaFoldDB" id="A0A553PEL1"/>
<evidence type="ECO:0000313" key="16">
    <source>
        <dbReference type="EMBL" id="TRY76116.1"/>
    </source>
</evidence>
<evidence type="ECO:0000256" key="14">
    <source>
        <dbReference type="PIRSR" id="PIRSR500133-3"/>
    </source>
</evidence>
<evidence type="ECO:0000256" key="5">
    <source>
        <dbReference type="ARBA" id="ARBA00015132"/>
    </source>
</evidence>
<dbReference type="FunFam" id="3.40.50.720:FF:000325">
    <property type="entry name" value="UDP-glucose 6-dehydrogenase"/>
    <property type="match status" value="1"/>
</dbReference>
<dbReference type="Pfam" id="PF03720">
    <property type="entry name" value="UDPG_MGDP_dh_C"/>
    <property type="match status" value="1"/>
</dbReference>
<evidence type="ECO:0000256" key="8">
    <source>
        <dbReference type="ARBA" id="ARBA00023027"/>
    </source>
</evidence>
<dbReference type="Gene3D" id="1.20.5.100">
    <property type="entry name" value="Cytochrome c1, transmembrane anchor, C-terminal"/>
    <property type="match status" value="1"/>
</dbReference>
<reference evidence="16" key="2">
    <citation type="submission" date="2019-04" db="EMBL/GenBank/DDBJ databases">
        <authorList>
            <person name="Kadobianskyi M."/>
            <person name="Schulze L."/>
            <person name="Schuelke M."/>
            <person name="Judkewitz B."/>
        </authorList>
    </citation>
    <scope>NUCLEOTIDE SEQUENCE</scope>
    <source>
        <strain evidence="16">Bolton</strain>
        <tissue evidence="16">Whole-body</tissue>
    </source>
</reference>
<dbReference type="InterPro" id="IPR036291">
    <property type="entry name" value="NAD(P)-bd_dom_sf"/>
</dbReference>
<keyword evidence="6" id="KW-0021">Allosteric enzyme</keyword>
<dbReference type="GO" id="GO:0005634">
    <property type="term" value="C:nucleus"/>
    <property type="evidence" value="ECO:0007669"/>
    <property type="project" value="TreeGrafter"/>
</dbReference>
<dbReference type="EMBL" id="SRMA01026697">
    <property type="protein sequence ID" value="TRY76117.1"/>
    <property type="molecule type" value="Genomic_DNA"/>
</dbReference>
<evidence type="ECO:0000259" key="15">
    <source>
        <dbReference type="SMART" id="SM00984"/>
    </source>
</evidence>
<evidence type="ECO:0000256" key="11">
    <source>
        <dbReference type="PIRNR" id="PIRNR000124"/>
    </source>
</evidence>
<dbReference type="PIRSF" id="PIRSF500133">
    <property type="entry name" value="UDPglc_DH_euk"/>
    <property type="match status" value="1"/>
</dbReference>
<organism evidence="16 17">
    <name type="scientific">Danionella cerebrum</name>
    <dbReference type="NCBI Taxonomy" id="2873325"/>
    <lineage>
        <taxon>Eukaryota</taxon>
        <taxon>Metazoa</taxon>
        <taxon>Chordata</taxon>
        <taxon>Craniata</taxon>
        <taxon>Vertebrata</taxon>
        <taxon>Euteleostomi</taxon>
        <taxon>Actinopterygii</taxon>
        <taxon>Neopterygii</taxon>
        <taxon>Teleostei</taxon>
        <taxon>Ostariophysi</taxon>
        <taxon>Cypriniformes</taxon>
        <taxon>Danionidae</taxon>
        <taxon>Danioninae</taxon>
        <taxon>Danionella</taxon>
    </lineage>
</organism>
<feature type="binding site" evidence="13">
    <location>
        <begin position="198"/>
        <end position="202"/>
    </location>
    <ligand>
        <name>substrate</name>
    </ligand>
</feature>
<comment type="similarity">
    <text evidence="2 11">Belongs to the UDP-glucose/GDP-mannose dehydrogenase family.</text>
</comment>
<dbReference type="PIRSF" id="PIRSF000124">
    <property type="entry name" value="UDPglc_GDPman_dh"/>
    <property type="match status" value="1"/>
</dbReference>
<comment type="subunit">
    <text evidence="3">Homohexamer.</text>
</comment>
<feature type="binding site" evidence="13">
    <location>
        <begin position="245"/>
        <end position="251"/>
    </location>
    <ligand>
        <name>substrate</name>
    </ligand>
</feature>
<dbReference type="FunFam" id="1.20.5.100:FF:000001">
    <property type="entry name" value="UDP-glucose 6-dehydrogenase"/>
    <property type="match status" value="1"/>
</dbReference>
<dbReference type="UniPathway" id="UPA00038">
    <property type="reaction ID" value="UER00491"/>
</dbReference>
<feature type="binding site" evidence="14">
    <location>
        <begin position="11"/>
        <end position="16"/>
    </location>
    <ligand>
        <name>NAD(+)</name>
        <dbReference type="ChEBI" id="CHEBI:57540"/>
    </ligand>
</feature>
<evidence type="ECO:0000256" key="13">
    <source>
        <dbReference type="PIRSR" id="PIRSR500133-2"/>
    </source>
</evidence>
<dbReference type="InterPro" id="IPR014026">
    <property type="entry name" value="UDP-Glc/GDP-Man_DH_dimer"/>
</dbReference>
<feature type="binding site" evidence="14">
    <location>
        <position position="36"/>
    </location>
    <ligand>
        <name>NAD(+)</name>
        <dbReference type="ChEBI" id="CHEBI:57540"/>
    </ligand>
</feature>
<name>A0A553PEL1_9TELE</name>
<dbReference type="STRING" id="623744.A0A553PEL1"/>
<dbReference type="PANTHER" id="PTHR11374">
    <property type="entry name" value="UDP-GLUCOSE DEHYDROGENASE/UDP-MANNAC DEHYDROGENASE"/>
    <property type="match status" value="1"/>
</dbReference>
<dbReference type="InterPro" id="IPR008927">
    <property type="entry name" value="6-PGluconate_DH-like_C_sf"/>
</dbReference>
<dbReference type="PANTHER" id="PTHR11374:SF59">
    <property type="entry name" value="UDP-GLUCOSE 6-DEHYDROGENASE"/>
    <property type="match status" value="1"/>
</dbReference>
<dbReference type="OrthoDB" id="5059218at2759"/>
<keyword evidence="17" id="KW-1185">Reference proteome</keyword>
<evidence type="ECO:0000256" key="3">
    <source>
        <dbReference type="ARBA" id="ARBA00011643"/>
    </source>
</evidence>
<gene>
    <name evidence="16" type="ORF">DNTS_010237</name>
</gene>
<feature type="binding site" evidence="13">
    <location>
        <position position="238"/>
    </location>
    <ligand>
        <name>substrate</name>
    </ligand>
</feature>
<dbReference type="GO" id="GO:0006024">
    <property type="term" value="P:glycosaminoglycan biosynthetic process"/>
    <property type="evidence" value="ECO:0007669"/>
    <property type="project" value="TreeGrafter"/>
</dbReference>
<dbReference type="GO" id="GO:0003979">
    <property type="term" value="F:UDP-glucose 6-dehydrogenase activity"/>
    <property type="evidence" value="ECO:0007669"/>
    <property type="project" value="UniProtKB-EC"/>
</dbReference>
<protein>
    <recommendedName>
        <fullName evidence="5 11">UDP-glucose 6-dehydrogenase</fullName>
        <ecNumber evidence="4 11">1.1.1.22</ecNumber>
    </recommendedName>
</protein>
<evidence type="ECO:0000256" key="2">
    <source>
        <dbReference type="ARBA" id="ARBA00006601"/>
    </source>
</evidence>
<sequence>MFQIKKICCIGAGYVGGPTCSVIACMCPDITVTVVDVNDSRIKAWNSDTLPIYEPGLNEVVLSCRGRNLFFSTDIDSAIKEADLVFISVNTPTKTYGMGKGRAADLKFIEACARRIVEVSDGYKIVTEKSTVPVLSNPEFLAEGTAVKDLKEPDRVLIGGDETPEGQRAIRALCAVYEHWVPKSRIITTNTWSSELSKLAANAFLAQRISSINSISALCESTGADVEEVARAIGMDQRIGSKFLKASVGFGGSCFQKDVLNLVYLCEALNLLEVASYWQQVIDMNEYQRKRFACRIIDCLFNTVTGKKIALLGFSFKKDTGDTRCFNQRQCQRDRWRLSYYSPREGPYESRLLREYVFSVSVFGQIRLLRGTDDTEESSSIYISKYLMDEGAKLHIYDPKVLKEQIFLDLSHPSISGDNPQRVGELVTVTTDPYEACERAHALVICTEWDMFKEMDYEKIYQKMLKPAFIFDGRRVLDHLHPHLQNLGFHIETIGKKVMSRIPFTGGVPRTSEPPVKKAKA</sequence>
<evidence type="ECO:0000256" key="6">
    <source>
        <dbReference type="ARBA" id="ARBA00022533"/>
    </source>
</evidence>
<dbReference type="SUPFAM" id="SSF48179">
    <property type="entry name" value="6-phosphogluconate dehydrogenase C-terminal domain-like"/>
    <property type="match status" value="1"/>
</dbReference>
<comment type="catalytic activity">
    <reaction evidence="10 11">
        <text>UDP-alpha-D-glucose + 2 NAD(+) + H2O = UDP-alpha-D-glucuronate + 2 NADH + 3 H(+)</text>
        <dbReference type="Rhea" id="RHEA:23596"/>
        <dbReference type="ChEBI" id="CHEBI:15377"/>
        <dbReference type="ChEBI" id="CHEBI:15378"/>
        <dbReference type="ChEBI" id="CHEBI:57540"/>
        <dbReference type="ChEBI" id="CHEBI:57945"/>
        <dbReference type="ChEBI" id="CHEBI:58052"/>
        <dbReference type="ChEBI" id="CHEBI:58885"/>
        <dbReference type="EC" id="1.1.1.22"/>
    </reaction>
</comment>
<feature type="binding site" evidence="14">
    <location>
        <begin position="89"/>
        <end position="93"/>
    </location>
    <ligand>
        <name>NAD(+)</name>
        <dbReference type="ChEBI" id="CHEBI:57540"/>
    </ligand>
</feature>
<dbReference type="EC" id="1.1.1.22" evidence="4 11"/>
<feature type="binding site" evidence="13">
    <location>
        <begin position="139"/>
        <end position="143"/>
    </location>
    <ligand>
        <name>substrate</name>
    </ligand>
</feature>
<reference evidence="16 17" key="1">
    <citation type="journal article" date="2019" name="Sci. Data">
        <title>Hybrid genome assembly and annotation of Danionella translucida.</title>
        <authorList>
            <person name="Kadobianskyi M."/>
            <person name="Schulze L."/>
            <person name="Schuelke M."/>
            <person name="Judkewitz B."/>
        </authorList>
    </citation>
    <scope>NUCLEOTIDE SEQUENCE [LARGE SCALE GENOMIC DNA]</scope>
    <source>
        <strain evidence="16 17">Bolton</strain>
    </source>
</reference>
<feature type="binding site" evidence="14">
    <location>
        <position position="324"/>
    </location>
    <ligand>
        <name>NAD(+)</name>
        <dbReference type="ChEBI" id="CHEBI:57540"/>
    </ligand>
</feature>
<evidence type="ECO:0000256" key="7">
    <source>
        <dbReference type="ARBA" id="ARBA00023002"/>
    </source>
</evidence>
<dbReference type="SUPFAM" id="SSF52413">
    <property type="entry name" value="UDP-glucose/GDP-mannose dehydrogenase C-terminal domain"/>
    <property type="match status" value="2"/>
</dbReference>
<comment type="pathway">
    <text evidence="1">Nucleotide-sugar biosynthesis; UDP-alpha-D-glucuronate biosynthesis; UDP-alpha-D-glucuronate from UDP-alpha-D-glucose: step 1/1.</text>
</comment>
<dbReference type="Pfam" id="PF00984">
    <property type="entry name" value="UDPG_MGDP_dh"/>
    <property type="match status" value="1"/>
</dbReference>
<accession>A0A553PEL1</accession>
<dbReference type="InterPro" id="IPR014027">
    <property type="entry name" value="UDP-Glc/GDP-Man_DH_C"/>
</dbReference>
<dbReference type="GO" id="GO:0006065">
    <property type="term" value="P:UDP-glucuronate biosynthetic process"/>
    <property type="evidence" value="ECO:0007669"/>
    <property type="project" value="UniProtKB-UniPathway"/>
</dbReference>
<evidence type="ECO:0000256" key="12">
    <source>
        <dbReference type="PIRSR" id="PIRSR500133-1"/>
    </source>
</evidence>
<feature type="domain" description="UDP-glucose/GDP-mannose dehydrogenase C-terminal" evidence="15">
    <location>
        <begin position="371"/>
        <end position="479"/>
    </location>
</feature>
<dbReference type="SMART" id="SM00984">
    <property type="entry name" value="UDPG_MGDP_dh_C"/>
    <property type="match status" value="1"/>
</dbReference>
<evidence type="ECO:0000256" key="1">
    <source>
        <dbReference type="ARBA" id="ARBA00004701"/>
    </source>
</evidence>
<evidence type="ECO:0000256" key="9">
    <source>
        <dbReference type="ARBA" id="ARBA00023277"/>
    </source>
</evidence>
<comment type="caution">
    <text evidence="16">The sequence shown here is derived from an EMBL/GenBank/DDBJ whole genome shotgun (WGS) entry which is preliminary data.</text>
</comment>
<feature type="binding site" evidence="14">
    <location>
        <position position="41"/>
    </location>
    <ligand>
        <name>NAD(+)</name>
        <dbReference type="ChEBI" id="CHEBI:57540"/>
    </ligand>
</feature>
<keyword evidence="7 11" id="KW-0560">Oxidoreductase</keyword>
<dbReference type="Proteomes" id="UP000316079">
    <property type="component" value="Unassembled WGS sequence"/>
</dbReference>
<dbReference type="InterPro" id="IPR036220">
    <property type="entry name" value="UDP-Glc/GDP-Man_DH_C_sf"/>
</dbReference>
<dbReference type="InterPro" id="IPR001732">
    <property type="entry name" value="UDP-Glc/GDP-Man_DH_N"/>
</dbReference>
<dbReference type="GO" id="GO:0051287">
    <property type="term" value="F:NAD binding"/>
    <property type="evidence" value="ECO:0007669"/>
    <property type="project" value="InterPro"/>
</dbReference>
<evidence type="ECO:0000256" key="10">
    <source>
        <dbReference type="ARBA" id="ARBA00047473"/>
    </source>
</evidence>
<dbReference type="SUPFAM" id="SSF51735">
    <property type="entry name" value="NAD(P)-binding Rossmann-fold domains"/>
    <property type="match status" value="1"/>
</dbReference>
<feature type="active site" description="Nucleophile" evidence="12">
    <location>
        <position position="254"/>
    </location>
</feature>
<dbReference type="InterPro" id="IPR028356">
    <property type="entry name" value="UDPglc_DH_euk"/>
</dbReference>
<dbReference type="Gene3D" id="3.40.50.720">
    <property type="entry name" value="NAD(P)-binding Rossmann-like Domain"/>
    <property type="match status" value="3"/>
</dbReference>
<feature type="binding site" evidence="14">
    <location>
        <begin position="254"/>
        <end position="257"/>
    </location>
    <ligand>
        <name>NAD(+)</name>
        <dbReference type="ChEBI" id="CHEBI:57540"/>
    </ligand>
</feature>
<comment type="function">
    <text evidence="11">Involved in the biosynthesis of glycosaminoglycans; hyaluronan, chondroitin sulfate, and heparan sulfate.</text>
</comment>
<keyword evidence="9" id="KW-0119">Carbohydrate metabolism</keyword>
<keyword evidence="8 11" id="KW-0520">NAD</keyword>
<dbReference type="PROSITE" id="PS51257">
    <property type="entry name" value="PROKAR_LIPOPROTEIN"/>
    <property type="match status" value="1"/>
</dbReference>
<feature type="binding site" evidence="13">
    <location>
        <begin position="316"/>
        <end position="317"/>
    </location>
    <ligand>
        <name>substrate</name>
    </ligand>
</feature>
<evidence type="ECO:0000313" key="17">
    <source>
        <dbReference type="Proteomes" id="UP000316079"/>
    </source>
</evidence>
<dbReference type="EMBL" id="SRMA01026697">
    <property type="protein sequence ID" value="TRY76116.1"/>
    <property type="molecule type" value="Genomic_DNA"/>
</dbReference>
<dbReference type="InterPro" id="IPR017476">
    <property type="entry name" value="UDP-Glc/GDP-Man"/>
</dbReference>